<feature type="compositionally biased region" description="Polar residues" evidence="4">
    <location>
        <begin position="180"/>
        <end position="189"/>
    </location>
</feature>
<keyword evidence="3" id="KW-0539">Nucleus</keyword>
<dbReference type="InterPro" id="IPR016024">
    <property type="entry name" value="ARM-type_fold"/>
</dbReference>
<dbReference type="PANTHER" id="PTHR18034:SF4">
    <property type="entry name" value="NUCLEOLAR MIF4G DOMAIN-CONTAINING PROTEIN 1"/>
    <property type="match status" value="1"/>
</dbReference>
<dbReference type="Proteomes" id="UP000078348">
    <property type="component" value="Unassembled WGS sequence"/>
</dbReference>
<dbReference type="PANTHER" id="PTHR18034">
    <property type="entry name" value="CELL CYCLE CONTROL PROTEIN CWF22-RELATED"/>
    <property type="match status" value="1"/>
</dbReference>
<dbReference type="SUPFAM" id="SSF48371">
    <property type="entry name" value="ARM repeat"/>
    <property type="match status" value="1"/>
</dbReference>
<feature type="compositionally biased region" description="Basic residues" evidence="4">
    <location>
        <begin position="1"/>
        <end position="12"/>
    </location>
</feature>
<organism evidence="6 7">
    <name type="scientific">Blastocystis sp. subtype 1 (strain ATCC 50177 / NandII)</name>
    <dbReference type="NCBI Taxonomy" id="478820"/>
    <lineage>
        <taxon>Eukaryota</taxon>
        <taxon>Sar</taxon>
        <taxon>Stramenopiles</taxon>
        <taxon>Bigyra</taxon>
        <taxon>Opalozoa</taxon>
        <taxon>Opalinata</taxon>
        <taxon>Blastocystidae</taxon>
        <taxon>Blastocystis</taxon>
    </lineage>
</organism>
<sequence>MKVKTAQFRKRKGNAEESAKEEESPKRQRLSLNESMVRNDISSFDQEIDYLEEKLGLHSNDSKAKKEVRRRLNKELKEDGFGDDIMSFLDDIDNVMDMKHLDDAKKMLSAEELAALENRAGKPQAKTPKKEKPKEKATPAKKGSMNLTQLEKEAEKIPDDIAEDDGMDDDFSDEMVDSNYLRSFASQNGLKVLNGDGEESEEEEEEVDDDEALLDDDADLLGSDEESEREEEEGESEENEKEEEEKESEKEEESEDKNEKEEEEKEEESEKEEEESEKEEEESEKEEEKDVSYGSITDIYGRVLKGKEDALKQFTSKYVPPHLREGGKQEEKPAVEDFMLKSVREVVNKVTDENFIAMCNALIALYAKYPKNSVRQALFDTIIAASRNAFKVIPHFVRLYAGMVAAVQHESDLNAVSFFVENVVLLVEAEYKKAVEEHDRSSDLMVEYSKTPINLMLLLAFFYYNGLITSTLLTNLLMESASHFTELDIECIFVLMKIVGFKLRGDSPGELKDLILSIKEKADVEPSNQRVQLMLETVYAIKNNRDNTETKQERDKATKTRNLVSKTFGAAVTPLSITLQDIHNIETNGRWWVLGAQYKPVKQAEAVKSKRNSMSRVLATADPKVLKIAEKLHMNTDVRKAVFVVLVTGSDYMETFDRLLQLNLQSVQEREIIRIILVCAAREKRYNPYYCLLLTQLCHSKPSHRFTLQLSYQDIFKSIQDYSEEKLKNLAILLSNLIRKFVLSLSILRIVDFGKHDKKTIYFLEVMITDFLENADDQNLLACVSRVGIGADFITVRDGLLLFLKSHMKPLVEDKPALKSRMRKMAKYLDRLGMNEDGDE</sequence>
<dbReference type="InterPro" id="IPR003890">
    <property type="entry name" value="MIF4G-like_typ-3"/>
</dbReference>
<dbReference type="SMART" id="SM00543">
    <property type="entry name" value="MIF4G"/>
    <property type="match status" value="1"/>
</dbReference>
<proteinExistence type="inferred from homology"/>
<feature type="compositionally biased region" description="Basic and acidic residues" evidence="4">
    <location>
        <begin position="150"/>
        <end position="159"/>
    </location>
</feature>
<dbReference type="PROSITE" id="PS51366">
    <property type="entry name" value="MI"/>
    <property type="match status" value="1"/>
</dbReference>
<dbReference type="OrthoDB" id="10260961at2759"/>
<evidence type="ECO:0000256" key="1">
    <source>
        <dbReference type="ARBA" id="ARBA00004604"/>
    </source>
</evidence>
<evidence type="ECO:0000256" key="2">
    <source>
        <dbReference type="ARBA" id="ARBA00006856"/>
    </source>
</evidence>
<feature type="compositionally biased region" description="Acidic residues" evidence="4">
    <location>
        <begin position="196"/>
        <end position="285"/>
    </location>
</feature>
<dbReference type="AlphaFoldDB" id="A0A196SBH9"/>
<comment type="subcellular location">
    <subcellularLocation>
        <location evidence="1">Nucleus</location>
        <location evidence="1">Nucleolus</location>
    </subcellularLocation>
</comment>
<protein>
    <submittedName>
        <fullName evidence="6">Nucleolar MIF4G domain-containing protein</fullName>
    </submittedName>
</protein>
<evidence type="ECO:0000259" key="5">
    <source>
        <dbReference type="PROSITE" id="PS51366"/>
    </source>
</evidence>
<feature type="region of interest" description="Disordered" evidence="4">
    <location>
        <begin position="114"/>
        <end position="293"/>
    </location>
</feature>
<dbReference type="Gene3D" id="1.25.40.180">
    <property type="match status" value="1"/>
</dbReference>
<accession>A0A196SBH9</accession>
<keyword evidence="7" id="KW-1185">Reference proteome</keyword>
<dbReference type="GO" id="GO:0003723">
    <property type="term" value="F:RNA binding"/>
    <property type="evidence" value="ECO:0007669"/>
    <property type="project" value="InterPro"/>
</dbReference>
<comment type="similarity">
    <text evidence="2">Belongs to the CWC22 family.</text>
</comment>
<evidence type="ECO:0000313" key="6">
    <source>
        <dbReference type="EMBL" id="OAO13364.1"/>
    </source>
</evidence>
<evidence type="ECO:0000256" key="3">
    <source>
        <dbReference type="ARBA" id="ARBA00023242"/>
    </source>
</evidence>
<reference evidence="6 7" key="1">
    <citation type="submission" date="2016-05" db="EMBL/GenBank/DDBJ databases">
        <title>Nuclear genome of Blastocystis sp. subtype 1 NandII.</title>
        <authorList>
            <person name="Gentekaki E."/>
            <person name="Curtis B."/>
            <person name="Stairs C."/>
            <person name="Eme L."/>
            <person name="Herman E."/>
            <person name="Klimes V."/>
            <person name="Arias M.C."/>
            <person name="Elias M."/>
            <person name="Hilliou F."/>
            <person name="Klute M."/>
            <person name="Malik S.-B."/>
            <person name="Pightling A."/>
            <person name="Rachubinski R."/>
            <person name="Salas D."/>
            <person name="Schlacht A."/>
            <person name="Suga H."/>
            <person name="Archibald J."/>
            <person name="Ball S.G."/>
            <person name="Clark G."/>
            <person name="Dacks J."/>
            <person name="Van Der Giezen M."/>
            <person name="Tsaousis A."/>
            <person name="Roger A."/>
        </authorList>
    </citation>
    <scope>NUCLEOTIDE SEQUENCE [LARGE SCALE GENOMIC DNA]</scope>
    <source>
        <strain evidence="7">ATCC 50177 / NandII</strain>
    </source>
</reference>
<dbReference type="Pfam" id="PF02847">
    <property type="entry name" value="MA3"/>
    <property type="match status" value="1"/>
</dbReference>
<feature type="compositionally biased region" description="Basic and acidic residues" evidence="4">
    <location>
        <begin position="13"/>
        <end position="26"/>
    </location>
</feature>
<gene>
    <name evidence="6" type="ORF">AV274_5039</name>
</gene>
<feature type="region of interest" description="Disordered" evidence="4">
    <location>
        <begin position="1"/>
        <end position="34"/>
    </location>
</feature>
<dbReference type="STRING" id="478820.A0A196SBH9"/>
<dbReference type="SMART" id="SM00544">
    <property type="entry name" value="MA3"/>
    <property type="match status" value="1"/>
</dbReference>
<dbReference type="InterPro" id="IPR003891">
    <property type="entry name" value="Initiation_fac_eIF4g_MI"/>
</dbReference>
<dbReference type="InterPro" id="IPR050781">
    <property type="entry name" value="CWC22_splicing_factor"/>
</dbReference>
<feature type="compositionally biased region" description="Basic and acidic residues" evidence="4">
    <location>
        <begin position="128"/>
        <end position="138"/>
    </location>
</feature>
<dbReference type="Pfam" id="PF02854">
    <property type="entry name" value="MIF4G"/>
    <property type="match status" value="1"/>
</dbReference>
<dbReference type="GO" id="GO:0042274">
    <property type="term" value="P:ribosomal small subunit biogenesis"/>
    <property type="evidence" value="ECO:0007669"/>
    <property type="project" value="TreeGrafter"/>
</dbReference>
<dbReference type="GO" id="GO:0005730">
    <property type="term" value="C:nucleolus"/>
    <property type="evidence" value="ECO:0007669"/>
    <property type="project" value="UniProtKB-SubCell"/>
</dbReference>
<dbReference type="EMBL" id="LXWW01000421">
    <property type="protein sequence ID" value="OAO13364.1"/>
    <property type="molecule type" value="Genomic_DNA"/>
</dbReference>
<name>A0A196SBH9_BLAHN</name>
<comment type="caution">
    <text evidence="6">The sequence shown here is derived from an EMBL/GenBank/DDBJ whole genome shotgun (WGS) entry which is preliminary data.</text>
</comment>
<feature type="domain" description="MI" evidence="5">
    <location>
        <begin position="637"/>
        <end position="753"/>
    </location>
</feature>
<evidence type="ECO:0000313" key="7">
    <source>
        <dbReference type="Proteomes" id="UP000078348"/>
    </source>
</evidence>
<evidence type="ECO:0000256" key="4">
    <source>
        <dbReference type="SAM" id="MobiDB-lite"/>
    </source>
</evidence>
<feature type="compositionally biased region" description="Acidic residues" evidence="4">
    <location>
        <begin position="160"/>
        <end position="176"/>
    </location>
</feature>